<evidence type="ECO:0000256" key="12">
    <source>
        <dbReference type="SAM" id="MobiDB-lite"/>
    </source>
</evidence>
<dbReference type="InterPro" id="IPR000209">
    <property type="entry name" value="Peptidase_S8/S53_dom"/>
</dbReference>
<dbReference type="InterPro" id="IPR046450">
    <property type="entry name" value="PA_dom_sf"/>
</dbReference>
<feature type="region of interest" description="Disordered" evidence="12">
    <location>
        <begin position="1619"/>
        <end position="1759"/>
    </location>
</feature>
<dbReference type="GO" id="GO:0006508">
    <property type="term" value="P:proteolysis"/>
    <property type="evidence" value="ECO:0007669"/>
    <property type="project" value="UniProtKB-KW"/>
</dbReference>
<dbReference type="Pfam" id="PF06280">
    <property type="entry name" value="fn3_5"/>
    <property type="match status" value="1"/>
</dbReference>
<keyword evidence="8 10" id="KW-0720">Serine protease</keyword>
<dbReference type="InterPro" id="IPR003137">
    <property type="entry name" value="PA_domain"/>
</dbReference>
<accession>A0A2J8AZV9</accession>
<gene>
    <name evidence="17" type="ORF">B7R76_06890</name>
</gene>
<feature type="compositionally biased region" description="Low complexity" evidence="12">
    <location>
        <begin position="1704"/>
        <end position="1732"/>
    </location>
</feature>
<evidence type="ECO:0000256" key="4">
    <source>
        <dbReference type="ARBA" id="ARBA00022670"/>
    </source>
</evidence>
<dbReference type="SUPFAM" id="SSF52743">
    <property type="entry name" value="Subtilisin-like"/>
    <property type="match status" value="1"/>
</dbReference>
<dbReference type="SUPFAM" id="SSF52025">
    <property type="entry name" value="PA domain"/>
    <property type="match status" value="1"/>
</dbReference>
<feature type="active site" description="Charge relay system" evidence="9 10">
    <location>
        <position position="559"/>
    </location>
</feature>
<comment type="caution">
    <text evidence="17">The sequence shown here is derived from an EMBL/GenBank/DDBJ whole genome shotgun (WGS) entry which is preliminary data.</text>
</comment>
<dbReference type="Pfam" id="PF02225">
    <property type="entry name" value="PA"/>
    <property type="match status" value="1"/>
</dbReference>
<keyword evidence="2" id="KW-0134">Cell wall</keyword>
<feature type="compositionally biased region" description="Polar residues" evidence="12">
    <location>
        <begin position="1270"/>
        <end position="1279"/>
    </location>
</feature>
<evidence type="ECO:0000313" key="18">
    <source>
        <dbReference type="Proteomes" id="UP000236394"/>
    </source>
</evidence>
<dbReference type="PROSITE" id="PS00136">
    <property type="entry name" value="SUBTILASE_ASP"/>
    <property type="match status" value="1"/>
</dbReference>
<evidence type="ECO:0000256" key="13">
    <source>
        <dbReference type="SAM" id="Phobius"/>
    </source>
</evidence>
<dbReference type="GO" id="GO:0004252">
    <property type="term" value="F:serine-type endopeptidase activity"/>
    <property type="evidence" value="ECO:0007669"/>
    <property type="project" value="UniProtKB-UniRule"/>
</dbReference>
<dbReference type="PANTHER" id="PTHR43806:SF11">
    <property type="entry name" value="CEREVISIN-RELATED"/>
    <property type="match status" value="1"/>
</dbReference>
<evidence type="ECO:0000259" key="14">
    <source>
        <dbReference type="Pfam" id="PF00082"/>
    </source>
</evidence>
<dbReference type="PROSITE" id="PS00138">
    <property type="entry name" value="SUBTILASE_SER"/>
    <property type="match status" value="1"/>
</dbReference>
<evidence type="ECO:0000256" key="8">
    <source>
        <dbReference type="ARBA" id="ARBA00022825"/>
    </source>
</evidence>
<evidence type="ECO:0000256" key="9">
    <source>
        <dbReference type="PIRSR" id="PIRSR615500-1"/>
    </source>
</evidence>
<evidence type="ECO:0000256" key="7">
    <source>
        <dbReference type="ARBA" id="ARBA00022801"/>
    </source>
</evidence>
<dbReference type="InterPro" id="IPR023827">
    <property type="entry name" value="Peptidase_S8_Asp-AS"/>
</dbReference>
<feature type="active site" description="Charge relay system" evidence="9 10">
    <location>
        <position position="229"/>
    </location>
</feature>
<reference evidence="18" key="1">
    <citation type="submission" date="2017-04" db="EMBL/GenBank/DDBJ databases">
        <authorList>
            <person name="Bumgarner R.E."/>
            <person name="Fredricks D.N."/>
            <person name="Srinivasan S."/>
        </authorList>
    </citation>
    <scope>NUCLEOTIDE SEQUENCE [LARGE SCALE GENOMIC DNA]</scope>
    <source>
        <strain evidence="18">KA00405</strain>
    </source>
</reference>
<evidence type="ECO:0000259" key="16">
    <source>
        <dbReference type="Pfam" id="PF06280"/>
    </source>
</evidence>
<keyword evidence="13" id="KW-1133">Transmembrane helix</keyword>
<evidence type="ECO:0000313" key="17">
    <source>
        <dbReference type="EMBL" id="PNH18054.1"/>
    </source>
</evidence>
<dbReference type="InterPro" id="IPR050131">
    <property type="entry name" value="Peptidase_S8_subtilisin-like"/>
</dbReference>
<keyword evidence="13" id="KW-0472">Membrane</keyword>
<evidence type="ECO:0000256" key="1">
    <source>
        <dbReference type="ARBA" id="ARBA00011073"/>
    </source>
</evidence>
<feature type="compositionally biased region" description="Low complexity" evidence="12">
    <location>
        <begin position="1681"/>
        <end position="1692"/>
    </location>
</feature>
<keyword evidence="13" id="KW-0812">Transmembrane</keyword>
<dbReference type="Gene3D" id="3.50.30.30">
    <property type="match status" value="1"/>
</dbReference>
<feature type="transmembrane region" description="Helical" evidence="13">
    <location>
        <begin position="1766"/>
        <end position="1789"/>
    </location>
</feature>
<dbReference type="GO" id="GO:0016020">
    <property type="term" value="C:membrane"/>
    <property type="evidence" value="ECO:0007669"/>
    <property type="project" value="InterPro"/>
</dbReference>
<dbReference type="InterPro" id="IPR036852">
    <property type="entry name" value="Peptidase_S8/S53_dom_sf"/>
</dbReference>
<proteinExistence type="inferred from homology"/>
<dbReference type="InterPro" id="IPR023828">
    <property type="entry name" value="Peptidase_S8_Ser-AS"/>
</dbReference>
<evidence type="ECO:0000256" key="11">
    <source>
        <dbReference type="RuleBase" id="RU003355"/>
    </source>
</evidence>
<dbReference type="PROSITE" id="PS51892">
    <property type="entry name" value="SUBTILASE"/>
    <property type="match status" value="1"/>
</dbReference>
<feature type="domain" description="PA" evidence="15">
    <location>
        <begin position="418"/>
        <end position="489"/>
    </location>
</feature>
<dbReference type="PRINTS" id="PR00723">
    <property type="entry name" value="SUBTILISIN"/>
</dbReference>
<keyword evidence="7 10" id="KW-0378">Hydrolase</keyword>
<dbReference type="Gene3D" id="2.60.40.1710">
    <property type="entry name" value="Subtilisin-like superfamily"/>
    <property type="match status" value="1"/>
</dbReference>
<keyword evidence="5" id="KW-0732">Signal</keyword>
<keyword evidence="3" id="KW-0964">Secreted</keyword>
<sequence>MNLPRVVVRVNFISNAKMRGTFMKKTLTALGLVTALLLTSLPGGLLDAAETGEAARANAAVTESTKGEETVRVIIQTETAEQAEELKHEVGLKPGAKICREFGLSFNGFSADIKESEYLRLQFDKRVKRITKSRLFYPTMHTAKAIGQIDAAISKYKNKGEGMVISIIDSGLDVTHKDFQKLDNPAAAKIKDVLPLGGENKDTKFNLKVPYGYNFADHSYRVKGFASNHGIHVSGIASANASDEDVQAHRGIDGVASQAQILAMTVFSNNSEFKGAQEDDIIAAIERSIEKKADVINMSLGSPGGFMDDADPTAKAIKKATEHGIVVVVAAGNETAAFADKFGKEIRNVGGRQDIGIVGSPSTARAAFSVASMENTHEYISKFSFAAADGQAATYPYSLDNGVNPDRELPIVLAGLGKTEDYNNVDCHGKLALVKRGQITFTDKAKNAKAAGAAGVIIYNSDNNKIGYAIDGMGDFPVFNILNDAGEKLREALAKNPALKIHFKKELVQSPNENSGCMSSFSSFGTTNDLSFKPEITGIGGKVYSTDNNGKYVMMNGTSMASPYVAGATALVMSQAKKENLPVKDYVAWTKTTLMNTAKTVMNKSLPTPLPYSVRRQGAGLIQVQNAMDNRVALTYETADGSAAATLRSFNGSKTFKAVLRNLGKESLTFTVEPGKVYTTETVNDNLLEKEAAAQITADRSSVTVPAGGTAEVKLTINATKLNNSFVEGFVRFVSQKNGQPDLHLPYLGFAGDFNKESIFDNLDTADNRNGTFYGETRLMTLNRPNPFSLGKILPLGLKPGADAQKAKPLSEHWAISPNKDGLADAVIPEIAVLRNAARIEFNILNSKHEPLRRLGISNDVRRQSLKSYIDRKTKNELFPAFPYVEGIWDGRLYNPQNGKMEIAPDGQYYLAAKAYLTSASKPQELVFPLKVDTKTPQVTLLKTADQKEYELTPKGRLLKFKVEDAGGVAAVKAEAGKKELEVKRNGDHYEALLPYGIELSEDVMITADDYAYNKAIKMVEKIKGNQLSFINWQPLVTKKINPIMGNSYSGQTKNKDTKKIALKFVGETNGKQIISKDCPVDNGKFPFASYVLKPDEQGKYQAYALEKDANGLTIKETSLGKFVYDYTKPTVTFNYVRKNEVSCPDNAHKNKKCIGYVMRKNKDGTATYTGQVHDNVFSPKELTLSIGMRDNVVKIKDDGSFTYVLKTPSKLFDFINVSQPGDLNGNGSGGSSSISWLNLILPKKAKGLENTYLVSAYLDADQPDPATPSAPTGGSSVAPQPLPAAPTTVTNLPPFKMQVDSRVVINRKDLTSKVRKDGQDYFYTIECTTSRGDYKVFIDGQETKPVFSNSSQSRFRREVKLKSGNNEFNIRCENSAGEVMKDLKVRIIFDTDLPNLVLRSPLTAASKSGDNSNAAPSTTPNPVNPGGTSGSTTPAPAHGTHGNGAQAAGPKFEIIETWQDQVTFAGTVSDNGKGYRLYINGDSVASHESNGYLGDNAQEFKKVIPVKDNDIITLELNDIAENSMVVKYKIKKVAPPDIIKVEETAQATPAGFARITLKTTPEVSFDVKLGTVKLADLPLPKAPENTEFVGWYLDSRYTKPAGKEISAAMVLYPKFKSTVPPEQENESDEDDNYDNGDSDTSDDNVIDSVSRLLPRRDENPTLPEPQPVVEKQTVKRVSDAPAATKAKTSKAMSNGKKADVTNATSPTKPEATTTAEPSKSTETATSSSKQASEAKDERTLAKMSTEIDSDANEKRLTGSSSRTGYVIAGAVGAAVALGLIAGAVIHLLNGKRRRSKRY</sequence>
<feature type="region of interest" description="Disordered" evidence="12">
    <location>
        <begin position="1264"/>
        <end position="1292"/>
    </location>
</feature>
<dbReference type="Pfam" id="PF00082">
    <property type="entry name" value="Peptidase_S8"/>
    <property type="match status" value="1"/>
</dbReference>
<feature type="active site" description="Charge relay system" evidence="9 10">
    <location>
        <position position="169"/>
    </location>
</feature>
<dbReference type="PANTHER" id="PTHR43806">
    <property type="entry name" value="PEPTIDASE S8"/>
    <property type="match status" value="1"/>
</dbReference>
<evidence type="ECO:0000256" key="3">
    <source>
        <dbReference type="ARBA" id="ARBA00022525"/>
    </source>
</evidence>
<feature type="domain" description="C5a peptidase/Subtilisin-like protease SBT2-like Fn3-like" evidence="16">
    <location>
        <begin position="646"/>
        <end position="748"/>
    </location>
</feature>
<dbReference type="InterPro" id="IPR010435">
    <property type="entry name" value="C5a/SBT2-like_Fn3"/>
</dbReference>
<evidence type="ECO:0000256" key="10">
    <source>
        <dbReference type="PROSITE-ProRule" id="PRU01240"/>
    </source>
</evidence>
<dbReference type="Gene3D" id="3.40.50.200">
    <property type="entry name" value="Peptidase S8/S53 domain"/>
    <property type="match status" value="1"/>
</dbReference>
<organism evidence="17 18">
    <name type="scientific">Mageeibacillus indolicus</name>
    <dbReference type="NCBI Taxonomy" id="884684"/>
    <lineage>
        <taxon>Bacteria</taxon>
        <taxon>Bacillati</taxon>
        <taxon>Bacillota</taxon>
        <taxon>Clostridia</taxon>
        <taxon>Eubacteriales</taxon>
        <taxon>Oscillospiraceae</taxon>
        <taxon>Mageeibacillus</taxon>
    </lineage>
</organism>
<dbReference type="Proteomes" id="UP000236394">
    <property type="component" value="Unassembled WGS sequence"/>
</dbReference>
<dbReference type="EMBL" id="NBZD01000004">
    <property type="protein sequence ID" value="PNH18054.1"/>
    <property type="molecule type" value="Genomic_DNA"/>
</dbReference>
<keyword evidence="6" id="KW-0677">Repeat</keyword>
<comment type="similarity">
    <text evidence="1 10 11">Belongs to the peptidase S8 family.</text>
</comment>
<feature type="compositionally biased region" description="Acidic residues" evidence="12">
    <location>
        <begin position="1624"/>
        <end position="1646"/>
    </location>
</feature>
<evidence type="ECO:0000259" key="15">
    <source>
        <dbReference type="Pfam" id="PF02225"/>
    </source>
</evidence>
<name>A0A2J8AZV9_9FIRM</name>
<protein>
    <submittedName>
        <fullName evidence="17">Uncharacterized protein</fullName>
    </submittedName>
</protein>
<feature type="domain" description="Peptidase S8/S53" evidence="14">
    <location>
        <begin position="160"/>
        <end position="604"/>
    </location>
</feature>
<evidence type="ECO:0000256" key="6">
    <source>
        <dbReference type="ARBA" id="ARBA00022737"/>
    </source>
</evidence>
<dbReference type="InterPro" id="IPR034216">
    <property type="entry name" value="C5a_Peptidase"/>
</dbReference>
<evidence type="ECO:0000256" key="2">
    <source>
        <dbReference type="ARBA" id="ARBA00022512"/>
    </source>
</evidence>
<feature type="compositionally biased region" description="Polar residues" evidence="12">
    <location>
        <begin position="1405"/>
        <end position="1422"/>
    </location>
</feature>
<feature type="region of interest" description="Disordered" evidence="12">
    <location>
        <begin position="1405"/>
        <end position="1448"/>
    </location>
</feature>
<keyword evidence="4 10" id="KW-0645">Protease</keyword>
<dbReference type="InterPro" id="IPR015500">
    <property type="entry name" value="Peptidase_S8_subtilisin-rel"/>
</dbReference>
<evidence type="ECO:0000256" key="5">
    <source>
        <dbReference type="ARBA" id="ARBA00022729"/>
    </source>
</evidence>
<dbReference type="CDD" id="cd07475">
    <property type="entry name" value="Peptidases_S8_C5a_Peptidase"/>
    <property type="match status" value="1"/>
</dbReference>